<organism evidence="1">
    <name type="scientific">Anguilla anguilla</name>
    <name type="common">European freshwater eel</name>
    <name type="synonym">Muraena anguilla</name>
    <dbReference type="NCBI Taxonomy" id="7936"/>
    <lineage>
        <taxon>Eukaryota</taxon>
        <taxon>Metazoa</taxon>
        <taxon>Chordata</taxon>
        <taxon>Craniata</taxon>
        <taxon>Vertebrata</taxon>
        <taxon>Euteleostomi</taxon>
        <taxon>Actinopterygii</taxon>
        <taxon>Neopterygii</taxon>
        <taxon>Teleostei</taxon>
        <taxon>Anguilliformes</taxon>
        <taxon>Anguillidae</taxon>
        <taxon>Anguilla</taxon>
    </lineage>
</organism>
<proteinExistence type="predicted"/>
<evidence type="ECO:0000313" key="1">
    <source>
        <dbReference type="EMBL" id="JAH19250.1"/>
    </source>
</evidence>
<sequence>MLIKTVIYYLLILFMPLSEVTKYSLHNIRILSN</sequence>
<reference evidence="1" key="1">
    <citation type="submission" date="2014-11" db="EMBL/GenBank/DDBJ databases">
        <authorList>
            <person name="Amaro Gonzalez C."/>
        </authorList>
    </citation>
    <scope>NUCLEOTIDE SEQUENCE</scope>
</reference>
<reference evidence="1" key="2">
    <citation type="journal article" date="2015" name="Fish Shellfish Immunol.">
        <title>Early steps in the European eel (Anguilla anguilla)-Vibrio vulnificus interaction in the gills: Role of the RtxA13 toxin.</title>
        <authorList>
            <person name="Callol A."/>
            <person name="Pajuelo D."/>
            <person name="Ebbesson L."/>
            <person name="Teles M."/>
            <person name="MacKenzie S."/>
            <person name="Amaro C."/>
        </authorList>
    </citation>
    <scope>NUCLEOTIDE SEQUENCE</scope>
</reference>
<name>A0A0E9QSN0_ANGAN</name>
<accession>A0A0E9QSN0</accession>
<protein>
    <submittedName>
        <fullName evidence="1">Uncharacterized protein</fullName>
    </submittedName>
</protein>
<dbReference type="EMBL" id="GBXM01089327">
    <property type="protein sequence ID" value="JAH19250.1"/>
    <property type="molecule type" value="Transcribed_RNA"/>
</dbReference>
<dbReference type="AlphaFoldDB" id="A0A0E9QSN0"/>